<reference evidence="1" key="1">
    <citation type="journal article" date="2022" name="bioRxiv">
        <title>Genomics of Preaxostyla Flagellates Illuminates Evolutionary Transitions and the Path Towards Mitochondrial Loss.</title>
        <authorList>
            <person name="Novak L.V.F."/>
            <person name="Treitli S.C."/>
            <person name="Pyrih J."/>
            <person name="Halakuc P."/>
            <person name="Pipaliya S.V."/>
            <person name="Vacek V."/>
            <person name="Brzon O."/>
            <person name="Soukal P."/>
            <person name="Eme L."/>
            <person name="Dacks J.B."/>
            <person name="Karnkowska A."/>
            <person name="Elias M."/>
            <person name="Hampl V."/>
        </authorList>
    </citation>
    <scope>NUCLEOTIDE SEQUENCE</scope>
    <source>
        <strain evidence="1">RCP-MX</strain>
    </source>
</reference>
<evidence type="ECO:0000313" key="2">
    <source>
        <dbReference type="Proteomes" id="UP001141327"/>
    </source>
</evidence>
<proteinExistence type="predicted"/>
<accession>A0ABQ8UDI6</accession>
<keyword evidence="2" id="KW-1185">Reference proteome</keyword>
<organism evidence="1 2">
    <name type="scientific">Paratrimastix pyriformis</name>
    <dbReference type="NCBI Taxonomy" id="342808"/>
    <lineage>
        <taxon>Eukaryota</taxon>
        <taxon>Metamonada</taxon>
        <taxon>Preaxostyla</taxon>
        <taxon>Paratrimastigidae</taxon>
        <taxon>Paratrimastix</taxon>
    </lineage>
</organism>
<dbReference type="Proteomes" id="UP001141327">
    <property type="component" value="Unassembled WGS sequence"/>
</dbReference>
<evidence type="ECO:0000313" key="1">
    <source>
        <dbReference type="EMBL" id="KAJ4455435.1"/>
    </source>
</evidence>
<name>A0ABQ8UDI6_9EUKA</name>
<dbReference type="EMBL" id="JAPMOS010000107">
    <property type="protein sequence ID" value="KAJ4455435.1"/>
    <property type="molecule type" value="Genomic_DNA"/>
</dbReference>
<protein>
    <submittedName>
        <fullName evidence="1">Uncharacterized protein</fullName>
    </submittedName>
</protein>
<sequence length="272" mass="30428">MFLFPHPISSFSECLLPTSSRGWAVMASGPSKKTSTKLEKFFDTSQSCVKRAKLFASFLETANEAEISEAYTQNFSLVYSIFLDVLQSYESAAQAKSLSTPIREIFRRSLEGPSKEENKHAVRLMAFRILLGFMDVMRSTCDQPTFQIFENSFNLDPFCCDENAQVASPNFPASGAGGLVCVRANNPPSAEDCLEIVTICWDWVFTHCDDFEWWYGAILAHIVDFLYPNTIRECQNPSPLPAGQRLFPLAALRLGSPLPGWLRFWCEGGSPA</sequence>
<gene>
    <name evidence="1" type="ORF">PAPYR_9582</name>
</gene>
<comment type="caution">
    <text evidence="1">The sequence shown here is derived from an EMBL/GenBank/DDBJ whole genome shotgun (WGS) entry which is preliminary data.</text>
</comment>